<dbReference type="InterPro" id="IPR011009">
    <property type="entry name" value="Kinase-like_dom_sf"/>
</dbReference>
<name>A0A8H5HPB1_9AGAR</name>
<dbReference type="OrthoDB" id="3250441at2759"/>
<dbReference type="AlphaFoldDB" id="A0A8H5HPB1"/>
<sequence length="606" mass="67947">MTVIAVCPVAMSETTKAFRFFTIIINDLTPEAFIVNTTAEFVCELKEIIYNQIDPLVISQYRARHVVLWKLKEPIPISPDKTVLASVQEAGDLSQIANALRETDVIANLFPDPNSTGHLYIVATLVAREPPAGSETVKNEERAHRKAVEMAKTAPSPSSISKSPKLFKAEQADRPIYNGRPAGRRGPPVAIYHTAFAELKDALRDVTKVVDNAEDQRVDDTAKLSLVATDIYNLEDERSKAIIPYLKNLLGIDLIEKAKVKNGKKEFESDAIATEAIEDVTYGEKEAIIGHVEFKNEFGIGGDGGVQNVLGLRKHLAQEEYNEVRNASCCPCITVTVAGPYISFGGAILADAFIVESFTDYIYLGRKPSAQEWIIHLARTFAAVAQAFLSLKRFYQDLKLKPAPDLYRLFPSPTYFADRMPQTEMTFTARFNYEGRESDDYRRSLFRATYGDKEVLVKFCERYHRDGHRIVAAANYAPELFFCEQIQGGVTMVIMKFIAGQDAYYRFKNVDLPSDILENVMSAVEVLHDAGLVFGDLRRPNIVIDKTGGRERPLLIDFEWVGQDGQARYPALLNDSGEITWATGVKPHAIMRKEHDIEMVRKLNVY</sequence>
<dbReference type="Gene3D" id="1.10.510.10">
    <property type="entry name" value="Transferase(Phosphotransferase) domain 1"/>
    <property type="match status" value="1"/>
</dbReference>
<proteinExistence type="predicted"/>
<accession>A0A8H5HPB1</accession>
<evidence type="ECO:0000313" key="1">
    <source>
        <dbReference type="EMBL" id="KAF5386995.1"/>
    </source>
</evidence>
<evidence type="ECO:0000313" key="2">
    <source>
        <dbReference type="Proteomes" id="UP000565441"/>
    </source>
</evidence>
<organism evidence="1 2">
    <name type="scientific">Tricholomella constricta</name>
    <dbReference type="NCBI Taxonomy" id="117010"/>
    <lineage>
        <taxon>Eukaryota</taxon>
        <taxon>Fungi</taxon>
        <taxon>Dikarya</taxon>
        <taxon>Basidiomycota</taxon>
        <taxon>Agaricomycotina</taxon>
        <taxon>Agaricomycetes</taxon>
        <taxon>Agaricomycetidae</taxon>
        <taxon>Agaricales</taxon>
        <taxon>Tricholomatineae</taxon>
        <taxon>Lyophyllaceae</taxon>
        <taxon>Tricholomella</taxon>
    </lineage>
</organism>
<dbReference type="Proteomes" id="UP000565441">
    <property type="component" value="Unassembled WGS sequence"/>
</dbReference>
<reference evidence="1 2" key="1">
    <citation type="journal article" date="2020" name="ISME J.">
        <title>Uncovering the hidden diversity of litter-decomposition mechanisms in mushroom-forming fungi.</title>
        <authorList>
            <person name="Floudas D."/>
            <person name="Bentzer J."/>
            <person name="Ahren D."/>
            <person name="Johansson T."/>
            <person name="Persson P."/>
            <person name="Tunlid A."/>
        </authorList>
    </citation>
    <scope>NUCLEOTIDE SEQUENCE [LARGE SCALE GENOMIC DNA]</scope>
    <source>
        <strain evidence="1 2">CBS 661.87</strain>
    </source>
</reference>
<evidence type="ECO:0008006" key="3">
    <source>
        <dbReference type="Google" id="ProtNLM"/>
    </source>
</evidence>
<comment type="caution">
    <text evidence="1">The sequence shown here is derived from an EMBL/GenBank/DDBJ whole genome shotgun (WGS) entry which is preliminary data.</text>
</comment>
<gene>
    <name evidence="1" type="ORF">D9615_001578</name>
</gene>
<dbReference type="EMBL" id="JAACJP010000002">
    <property type="protein sequence ID" value="KAF5386995.1"/>
    <property type="molecule type" value="Genomic_DNA"/>
</dbReference>
<dbReference type="SUPFAM" id="SSF56112">
    <property type="entry name" value="Protein kinase-like (PK-like)"/>
    <property type="match status" value="1"/>
</dbReference>
<protein>
    <recommendedName>
        <fullName evidence="3">Protein kinase domain-containing protein</fullName>
    </recommendedName>
</protein>
<keyword evidence="2" id="KW-1185">Reference proteome</keyword>